<evidence type="ECO:0000313" key="3">
    <source>
        <dbReference type="Proteomes" id="UP000191672"/>
    </source>
</evidence>
<proteinExistence type="predicted"/>
<organism evidence="2 3">
    <name type="scientific">Penicillium antarcticum</name>
    <dbReference type="NCBI Taxonomy" id="416450"/>
    <lineage>
        <taxon>Eukaryota</taxon>
        <taxon>Fungi</taxon>
        <taxon>Dikarya</taxon>
        <taxon>Ascomycota</taxon>
        <taxon>Pezizomycotina</taxon>
        <taxon>Eurotiomycetes</taxon>
        <taxon>Eurotiomycetidae</taxon>
        <taxon>Eurotiales</taxon>
        <taxon>Aspergillaceae</taxon>
        <taxon>Penicillium</taxon>
    </lineage>
</organism>
<comment type="caution">
    <text evidence="2">The sequence shown here is derived from an EMBL/GenBank/DDBJ whole genome shotgun (WGS) entry which is preliminary data.</text>
</comment>
<keyword evidence="3" id="KW-1185">Reference proteome</keyword>
<feature type="compositionally biased region" description="Polar residues" evidence="1">
    <location>
        <begin position="24"/>
        <end position="34"/>
    </location>
</feature>
<dbReference type="AlphaFoldDB" id="A0A1V6PWJ4"/>
<accession>A0A1V6PWJ4</accession>
<evidence type="ECO:0000256" key="1">
    <source>
        <dbReference type="SAM" id="MobiDB-lite"/>
    </source>
</evidence>
<name>A0A1V6PWJ4_9EURO</name>
<sequence length="70" mass="7458">MSLSDGGRATVSISTRRGVLPQHALSNRSPQENATTGLLIQAQSALNTRDTWNVYSIVSPTVSGRANFEA</sequence>
<dbReference type="Proteomes" id="UP000191672">
    <property type="component" value="Unassembled WGS sequence"/>
</dbReference>
<gene>
    <name evidence="2" type="ORF">PENANT_c027G08314</name>
</gene>
<reference evidence="3" key="1">
    <citation type="journal article" date="2017" name="Nat. Microbiol.">
        <title>Global analysis of biosynthetic gene clusters reveals vast potential of secondary metabolite production in Penicillium species.</title>
        <authorList>
            <person name="Nielsen J.C."/>
            <person name="Grijseels S."/>
            <person name="Prigent S."/>
            <person name="Ji B."/>
            <person name="Dainat J."/>
            <person name="Nielsen K.F."/>
            <person name="Frisvad J.C."/>
            <person name="Workman M."/>
            <person name="Nielsen J."/>
        </authorList>
    </citation>
    <scope>NUCLEOTIDE SEQUENCE [LARGE SCALE GENOMIC DNA]</scope>
    <source>
        <strain evidence="3">IBT 31811</strain>
    </source>
</reference>
<evidence type="ECO:0000313" key="2">
    <source>
        <dbReference type="EMBL" id="OQD81388.1"/>
    </source>
</evidence>
<feature type="region of interest" description="Disordered" evidence="1">
    <location>
        <begin position="1"/>
        <end position="34"/>
    </location>
</feature>
<protein>
    <submittedName>
        <fullName evidence="2">Uncharacterized protein</fullName>
    </submittedName>
</protein>
<dbReference type="EMBL" id="MDYN01000027">
    <property type="protein sequence ID" value="OQD81388.1"/>
    <property type="molecule type" value="Genomic_DNA"/>
</dbReference>